<feature type="region of interest" description="Disordered" evidence="1">
    <location>
        <begin position="87"/>
        <end position="110"/>
    </location>
</feature>
<dbReference type="Gene3D" id="1.20.120.10">
    <property type="entry name" value="Cytochrome c/b562"/>
    <property type="match status" value="1"/>
</dbReference>
<dbReference type="GO" id="GO:0020037">
    <property type="term" value="F:heme binding"/>
    <property type="evidence" value="ECO:0007669"/>
    <property type="project" value="InterPro"/>
</dbReference>
<keyword evidence="3" id="KW-1185">Reference proteome</keyword>
<evidence type="ECO:0000313" key="3">
    <source>
        <dbReference type="Proteomes" id="UP000551327"/>
    </source>
</evidence>
<dbReference type="GO" id="GO:0022900">
    <property type="term" value="P:electron transport chain"/>
    <property type="evidence" value="ECO:0007669"/>
    <property type="project" value="InterPro"/>
</dbReference>
<evidence type="ECO:0000313" key="2">
    <source>
        <dbReference type="EMBL" id="MBC2669274.1"/>
    </source>
</evidence>
<organism evidence="2 3">
    <name type="scientific">Novosphingobium piscinae</name>
    <dbReference type="NCBI Taxonomy" id="1507448"/>
    <lineage>
        <taxon>Bacteria</taxon>
        <taxon>Pseudomonadati</taxon>
        <taxon>Pseudomonadota</taxon>
        <taxon>Alphaproteobacteria</taxon>
        <taxon>Sphingomonadales</taxon>
        <taxon>Sphingomonadaceae</taxon>
        <taxon>Novosphingobium</taxon>
    </lineage>
</organism>
<reference evidence="2 3" key="1">
    <citation type="submission" date="2020-08" db="EMBL/GenBank/DDBJ databases">
        <title>The genome sequence of type strain Novosphingobium piscinae KCTC 42194.</title>
        <authorList>
            <person name="Liu Y."/>
        </authorList>
    </citation>
    <scope>NUCLEOTIDE SEQUENCE [LARGE SCALE GENOMIC DNA]</scope>
    <source>
        <strain evidence="2 3">KCTC 42194</strain>
    </source>
</reference>
<dbReference type="GO" id="GO:0009055">
    <property type="term" value="F:electron transfer activity"/>
    <property type="evidence" value="ECO:0007669"/>
    <property type="project" value="InterPro"/>
</dbReference>
<name>A0A7X1FYC2_9SPHN</name>
<proteinExistence type="predicted"/>
<dbReference type="EMBL" id="JACLAX010000007">
    <property type="protein sequence ID" value="MBC2669274.1"/>
    <property type="molecule type" value="Genomic_DNA"/>
</dbReference>
<dbReference type="SUPFAM" id="SSF47175">
    <property type="entry name" value="Cytochromes"/>
    <property type="match status" value="1"/>
</dbReference>
<sequence length="160" mass="16843">MTRTAGRLTVALLLAVFILLALLLRTQGSASASAPAQLAPPDQREAVSLNPAQADHVLTEMRGLLASIRDIHSAMAVDDWGAVSAAAQAQGTGRGKRPPEGLRERQPPGFRQMSSSMRQQFDALNLAAAKGDRSAANAALGQALNTCVACHDSYRIEIAD</sequence>
<dbReference type="RefSeq" id="WP_162895906.1">
    <property type="nucleotide sequence ID" value="NZ_JACLAX010000007.1"/>
</dbReference>
<gene>
    <name evidence="2" type="ORF">H7F53_08975</name>
</gene>
<dbReference type="Proteomes" id="UP000551327">
    <property type="component" value="Unassembled WGS sequence"/>
</dbReference>
<feature type="compositionally biased region" description="Basic and acidic residues" evidence="1">
    <location>
        <begin position="97"/>
        <end position="106"/>
    </location>
</feature>
<dbReference type="InterPro" id="IPR010980">
    <property type="entry name" value="Cyt_c/b562"/>
</dbReference>
<dbReference type="Pfam" id="PF01322">
    <property type="entry name" value="Cytochrom_C_2"/>
    <property type="match status" value="1"/>
</dbReference>
<comment type="caution">
    <text evidence="2">The sequence shown here is derived from an EMBL/GenBank/DDBJ whole genome shotgun (WGS) entry which is preliminary data.</text>
</comment>
<accession>A0A7X1FYC2</accession>
<dbReference type="GO" id="GO:0005506">
    <property type="term" value="F:iron ion binding"/>
    <property type="evidence" value="ECO:0007669"/>
    <property type="project" value="InterPro"/>
</dbReference>
<evidence type="ECO:0000256" key="1">
    <source>
        <dbReference type="SAM" id="MobiDB-lite"/>
    </source>
</evidence>
<dbReference type="InterPro" id="IPR002321">
    <property type="entry name" value="Cyt_c_II"/>
</dbReference>
<protein>
    <submittedName>
        <fullName evidence="2">Cytochrome c</fullName>
    </submittedName>
</protein>
<dbReference type="AlphaFoldDB" id="A0A7X1FYC2"/>
<dbReference type="PROSITE" id="PS51009">
    <property type="entry name" value="CYTCII"/>
    <property type="match status" value="1"/>
</dbReference>